<gene>
    <name evidence="1" type="ORF">K6L26_30690</name>
</gene>
<dbReference type="Proteomes" id="UP000825598">
    <property type="component" value="Plasmid unnamed1"/>
</dbReference>
<sequence length="201" mass="21470">MAKAEHEADGVDPAIARVGRAVADRRLEMGMATQRDLAEAAGVALNTAAFLERGRTFPREGNQRKLETALNWPPGTLRSMLRDEPPAGHTGRERPAAAEPVVHTHVGAQSPTGAASTTVHTMAIASAVAAIATKSIAVMLRHDDPETGPALRELDRMLLELEKVIAASLPHAADAFDETMSALADVHRQREVLRDAARQVS</sequence>
<dbReference type="EMBL" id="CP081674">
    <property type="protein sequence ID" value="QZH69371.1"/>
    <property type="molecule type" value="Genomic_DNA"/>
</dbReference>
<protein>
    <submittedName>
        <fullName evidence="1">Helix-turn-helix domain-containing protein</fullName>
    </submittedName>
</protein>
<evidence type="ECO:0000313" key="1">
    <source>
        <dbReference type="EMBL" id="QZH69371.1"/>
    </source>
</evidence>
<keyword evidence="2" id="KW-1185">Reference proteome</keyword>
<geneLocation type="plasmid" evidence="1 2">
    <name>unnamed1</name>
</geneLocation>
<proteinExistence type="predicted"/>
<reference evidence="1" key="1">
    <citation type="submission" date="2021-07" db="EMBL/GenBank/DDBJ databases">
        <title>Complete Genome Sequences of Mycobacterium farcinogenes Isolated from Clinical Specimens from Patients in Thailand.</title>
        <authorList>
            <person name="Sodsai P."/>
        </authorList>
    </citation>
    <scope>NUCLEOTIDE SEQUENCE</scope>
    <source>
        <strain evidence="1">BKK/CU-MFGFA-001</strain>
    </source>
</reference>
<organism evidence="1 2">
    <name type="scientific">Mycolicibacterium farcinogenes</name>
    <name type="common">Mycobacterium farcinogenes</name>
    <dbReference type="NCBI Taxonomy" id="1802"/>
    <lineage>
        <taxon>Bacteria</taxon>
        <taxon>Bacillati</taxon>
        <taxon>Actinomycetota</taxon>
        <taxon>Actinomycetes</taxon>
        <taxon>Mycobacteriales</taxon>
        <taxon>Mycobacteriaceae</taxon>
        <taxon>Mycolicibacterium</taxon>
    </lineage>
</organism>
<evidence type="ECO:0000313" key="2">
    <source>
        <dbReference type="Proteomes" id="UP000825598"/>
    </source>
</evidence>
<keyword evidence="1" id="KW-0614">Plasmid</keyword>
<name>A0ACD1FQY4_MYCFR</name>
<accession>A0ACD1FQY4</accession>